<keyword evidence="3" id="KW-1185">Reference proteome</keyword>
<gene>
    <name evidence="2" type="ORF">FSARC_14793</name>
</gene>
<reference evidence="2" key="2">
    <citation type="submission" date="2020-05" db="EMBL/GenBank/DDBJ databases">
        <authorList>
            <person name="Kim H.-S."/>
            <person name="Proctor R.H."/>
            <person name="Brown D.W."/>
        </authorList>
    </citation>
    <scope>NUCLEOTIDE SEQUENCE</scope>
    <source>
        <strain evidence="2">NRRL 20472</strain>
    </source>
</reference>
<dbReference type="EMBL" id="JABEXW010001405">
    <property type="protein sequence ID" value="KAF4944003.1"/>
    <property type="molecule type" value="Genomic_DNA"/>
</dbReference>
<comment type="caution">
    <text evidence="2">The sequence shown here is derived from an EMBL/GenBank/DDBJ whole genome shotgun (WGS) entry which is preliminary data.</text>
</comment>
<evidence type="ECO:0000256" key="1">
    <source>
        <dbReference type="SAM" id="SignalP"/>
    </source>
</evidence>
<feature type="signal peptide" evidence="1">
    <location>
        <begin position="1"/>
        <end position="17"/>
    </location>
</feature>
<reference evidence="2" key="1">
    <citation type="journal article" date="2020" name="BMC Genomics">
        <title>Correction to: Identification and distribution of gene clusters required for synthesis of sphingolipid metabolism inhibitors in diverse species of the filamentous fungus Fusarium.</title>
        <authorList>
            <person name="Kim H.S."/>
            <person name="Lohmar J.M."/>
            <person name="Busman M."/>
            <person name="Brown D.W."/>
            <person name="Naumann T.A."/>
            <person name="Divon H.H."/>
            <person name="Lysoe E."/>
            <person name="Uhlig S."/>
            <person name="Proctor R.H."/>
        </authorList>
    </citation>
    <scope>NUCLEOTIDE SEQUENCE</scope>
    <source>
        <strain evidence="2">NRRL 20472</strain>
    </source>
</reference>
<evidence type="ECO:0008006" key="4">
    <source>
        <dbReference type="Google" id="ProtNLM"/>
    </source>
</evidence>
<accession>A0A8H4SQX0</accession>
<keyword evidence="1" id="KW-0732">Signal</keyword>
<feature type="chain" id="PRO_5034678159" description="Ecp2 effector protein domain-containing protein" evidence="1">
    <location>
        <begin position="18"/>
        <end position="179"/>
    </location>
</feature>
<dbReference type="Proteomes" id="UP000622797">
    <property type="component" value="Unassembled WGS sequence"/>
</dbReference>
<dbReference type="AlphaFoldDB" id="A0A8H4SQX0"/>
<evidence type="ECO:0000313" key="2">
    <source>
        <dbReference type="EMBL" id="KAF4944003.1"/>
    </source>
</evidence>
<evidence type="ECO:0000313" key="3">
    <source>
        <dbReference type="Proteomes" id="UP000622797"/>
    </source>
</evidence>
<proteinExistence type="predicted"/>
<dbReference type="OrthoDB" id="4983399at2759"/>
<organism evidence="2 3">
    <name type="scientific">Fusarium sarcochroum</name>
    <dbReference type="NCBI Taxonomy" id="1208366"/>
    <lineage>
        <taxon>Eukaryota</taxon>
        <taxon>Fungi</taxon>
        <taxon>Dikarya</taxon>
        <taxon>Ascomycota</taxon>
        <taxon>Pezizomycotina</taxon>
        <taxon>Sordariomycetes</taxon>
        <taxon>Hypocreomycetidae</taxon>
        <taxon>Hypocreales</taxon>
        <taxon>Nectriaceae</taxon>
        <taxon>Fusarium</taxon>
        <taxon>Fusarium lateritium species complex</taxon>
    </lineage>
</organism>
<sequence length="179" mass="19242">MHSFITLAALCTALAAALPSGSSPAGFVTRADPVLGDATCPDGDKFDLNFDNSQYGAAVFSKWVDEGADGLIDLSGNFKGQLFKAYNGITFFACDYKSGDKGSFINGNLVSRVLGGDEYLDTKCGRGRGGYERSNDLVIGRTWGGLQHRVEVTWSPKTYPSRAKENYMNITISLRTGSL</sequence>
<protein>
    <recommendedName>
        <fullName evidence="4">Ecp2 effector protein domain-containing protein</fullName>
    </recommendedName>
</protein>
<name>A0A8H4SQX0_9HYPO</name>